<accession>A0A3N0EZS2</accession>
<gene>
    <name evidence="1" type="ORF">ED312_02810</name>
</gene>
<protein>
    <submittedName>
        <fullName evidence="1">Uncharacterized protein</fullName>
    </submittedName>
</protein>
<keyword evidence="2" id="KW-1185">Reference proteome</keyword>
<name>A0A3N0EZS2_SINP1</name>
<dbReference type="RefSeq" id="WP_123214487.1">
    <property type="nucleotide sequence ID" value="NZ_RJTM01000012.1"/>
</dbReference>
<evidence type="ECO:0000313" key="1">
    <source>
        <dbReference type="EMBL" id="RNL93393.1"/>
    </source>
</evidence>
<proteinExistence type="predicted"/>
<sequence length="60" mass="6657">MTKFSDITDRGKHETTILNGIPELNRAQPFGGFPMANGTEYDRALGAIAVRMPIKYHLGH</sequence>
<dbReference type="Proteomes" id="UP000267469">
    <property type="component" value="Unassembled WGS sequence"/>
</dbReference>
<dbReference type="EMBL" id="RJTM01000012">
    <property type="protein sequence ID" value="RNL93393.1"/>
    <property type="molecule type" value="Genomic_DNA"/>
</dbReference>
<organism evidence="1 2">
    <name type="scientific">Sinomicrobium pectinilyticum</name>
    <dbReference type="NCBI Taxonomy" id="1084421"/>
    <lineage>
        <taxon>Bacteria</taxon>
        <taxon>Pseudomonadati</taxon>
        <taxon>Bacteroidota</taxon>
        <taxon>Flavobacteriia</taxon>
        <taxon>Flavobacteriales</taxon>
        <taxon>Flavobacteriaceae</taxon>
        <taxon>Sinomicrobium</taxon>
    </lineage>
</organism>
<dbReference type="AlphaFoldDB" id="A0A3N0EZS2"/>
<evidence type="ECO:0000313" key="2">
    <source>
        <dbReference type="Proteomes" id="UP000267469"/>
    </source>
</evidence>
<comment type="caution">
    <text evidence="1">The sequence shown here is derived from an EMBL/GenBank/DDBJ whole genome shotgun (WGS) entry which is preliminary data.</text>
</comment>
<reference evidence="1 2" key="1">
    <citation type="submission" date="2018-10" db="EMBL/GenBank/DDBJ databases">
        <title>Sinomicrobium pectinilyticum sp. nov., a pectinase-producing bacterium isolated from alkaline and saline soil, and emended description of the genus Sinomicrobium.</title>
        <authorList>
            <person name="Cheng B."/>
            <person name="Li C."/>
            <person name="Lai Q."/>
            <person name="Du M."/>
            <person name="Shao Z."/>
            <person name="Xu P."/>
            <person name="Yang C."/>
        </authorList>
    </citation>
    <scope>NUCLEOTIDE SEQUENCE [LARGE SCALE GENOMIC DNA]</scope>
    <source>
        <strain evidence="1 2">5DNS001</strain>
    </source>
</reference>